<dbReference type="Pfam" id="PF17289">
    <property type="entry name" value="Terminase_6C"/>
    <property type="match status" value="1"/>
</dbReference>
<evidence type="ECO:0000313" key="5">
    <source>
        <dbReference type="Proteomes" id="UP001367771"/>
    </source>
</evidence>
<dbReference type="EMBL" id="JBBBDM010000004">
    <property type="protein sequence ID" value="MEI5687752.1"/>
    <property type="molecule type" value="Genomic_DNA"/>
</dbReference>
<dbReference type="InterPro" id="IPR052380">
    <property type="entry name" value="Viral_DNA_packaging_terminase"/>
</dbReference>
<accession>A0ABU8H435</accession>
<dbReference type="Gene3D" id="3.40.50.300">
    <property type="entry name" value="P-loop containing nucleotide triphosphate hydrolases"/>
    <property type="match status" value="1"/>
</dbReference>
<feature type="domain" description="Phage terminase large subunit N-terminal" evidence="2">
    <location>
        <begin position="32"/>
        <end position="238"/>
    </location>
</feature>
<feature type="domain" description="Terminase large subunit gp17-like C-terminal" evidence="3">
    <location>
        <begin position="283"/>
        <end position="429"/>
    </location>
</feature>
<dbReference type="InterPro" id="IPR035421">
    <property type="entry name" value="Terminase_6C"/>
</dbReference>
<dbReference type="Pfam" id="PF04466">
    <property type="entry name" value="Terminase_3"/>
    <property type="match status" value="1"/>
</dbReference>
<organism evidence="4 5">
    <name type="scientific">Sphingomonas kyungheensis</name>
    <dbReference type="NCBI Taxonomy" id="1069987"/>
    <lineage>
        <taxon>Bacteria</taxon>
        <taxon>Pseudomonadati</taxon>
        <taxon>Pseudomonadota</taxon>
        <taxon>Alphaproteobacteria</taxon>
        <taxon>Sphingomonadales</taxon>
        <taxon>Sphingomonadaceae</taxon>
        <taxon>Sphingomonas</taxon>
    </lineage>
</organism>
<dbReference type="Proteomes" id="UP001367771">
    <property type="component" value="Unassembled WGS sequence"/>
</dbReference>
<evidence type="ECO:0000256" key="1">
    <source>
        <dbReference type="ARBA" id="ARBA00022612"/>
    </source>
</evidence>
<name>A0ABU8H435_9SPHN</name>
<evidence type="ECO:0000259" key="3">
    <source>
        <dbReference type="Pfam" id="PF17289"/>
    </source>
</evidence>
<dbReference type="InterPro" id="IPR035412">
    <property type="entry name" value="Terminase_L_N"/>
</dbReference>
<dbReference type="RefSeq" id="WP_336545390.1">
    <property type="nucleotide sequence ID" value="NZ_JBBBDM010000004.1"/>
</dbReference>
<dbReference type="Gene3D" id="3.30.420.240">
    <property type="match status" value="1"/>
</dbReference>
<dbReference type="InterPro" id="IPR027417">
    <property type="entry name" value="P-loop_NTPase"/>
</dbReference>
<evidence type="ECO:0000313" key="4">
    <source>
        <dbReference type="EMBL" id="MEI5687752.1"/>
    </source>
</evidence>
<protein>
    <submittedName>
        <fullName evidence="4">Phage terminase large subunit</fullName>
    </submittedName>
</protein>
<keyword evidence="5" id="KW-1185">Reference proteome</keyword>
<comment type="caution">
    <text evidence="4">The sequence shown here is derived from an EMBL/GenBank/DDBJ whole genome shotgun (WGS) entry which is preliminary data.</text>
</comment>
<dbReference type="PANTHER" id="PTHR39184:SF1">
    <property type="entry name" value="PBSX PHAGE TERMINASE LARGE SUBUNIT"/>
    <property type="match status" value="1"/>
</dbReference>
<gene>
    <name evidence="4" type="ORF">V8201_11745</name>
</gene>
<keyword evidence="1" id="KW-1188">Viral release from host cell</keyword>
<sequence length="471" mass="52032">MPSPSRSKAPLPTFEPTSKQAELIAAAVSPARHILAYGGSRSGKTMGFCYCIATRAMMAPNSRHLIARLHNVDVRQSVMLDTWPKMMGLAYPGIRCEINKTDQYAIMPNGSEVWFSGLDDKERVDKILGKEFATIYVNEASQVSYETIPILRTRLAQACRKSDDRPLALKAYYDLNPSGKGHWTYREFVEGVRPENGLPVEADSRAHVVLNPADNPHLPAEYHAELDGLPDKQRQRFRDGKYLSEVPGALWSLDDRKADDGRVMPGIDSMRVQQAPPLQRIVIGVDPSGSNGTTGDIQGIIVAGVDKAGHGYVLEDCSCRLSPEGWARVVSTAAERWGADRVVAEHNFGGAMVEAVLRSANPNLPVKLVTASRGKVVRAEPVAAFYEQGKAHHVGSFPDLEDQMSMVTTAGYHGGGSPDRMDALVWAFTELMVTAPRKYDMRFLIATEQESNYYHEHGRWPPDGRWGKDED</sequence>
<proteinExistence type="predicted"/>
<evidence type="ECO:0000259" key="2">
    <source>
        <dbReference type="Pfam" id="PF04466"/>
    </source>
</evidence>
<reference evidence="4 5" key="1">
    <citation type="journal article" date="2013" name="Int. J. Syst. Evol. Microbiol.">
        <title>Sphingomonas kyungheensis sp. nov., a bacterium with ginsenoside-converting activity isolated from soil of a ginseng field.</title>
        <authorList>
            <person name="Son H.M."/>
            <person name="Yang J.E."/>
            <person name="Park Y."/>
            <person name="Han C.K."/>
            <person name="Kim S.G."/>
            <person name="Kook M."/>
            <person name="Yi T.H."/>
        </authorList>
    </citation>
    <scope>NUCLEOTIDE SEQUENCE [LARGE SCALE GENOMIC DNA]</scope>
    <source>
        <strain evidence="4 5">LMG 26582</strain>
    </source>
</reference>
<dbReference type="PANTHER" id="PTHR39184">
    <property type="match status" value="1"/>
</dbReference>